<evidence type="ECO:0000313" key="2">
    <source>
        <dbReference type="EMBL" id="SCC43376.1"/>
    </source>
</evidence>
<dbReference type="EMBL" id="FMAR01000008">
    <property type="protein sequence ID" value="SCC43376.1"/>
    <property type="molecule type" value="Genomic_DNA"/>
</dbReference>
<dbReference type="Proteomes" id="UP000242818">
    <property type="component" value="Unassembled WGS sequence"/>
</dbReference>
<dbReference type="InterPro" id="IPR045957">
    <property type="entry name" value="DUF6377"/>
</dbReference>
<organism evidence="2 3">
    <name type="scientific">Chitinophaga costaii</name>
    <dbReference type="NCBI Taxonomy" id="1335309"/>
    <lineage>
        <taxon>Bacteria</taxon>
        <taxon>Pseudomonadati</taxon>
        <taxon>Bacteroidota</taxon>
        <taxon>Chitinophagia</taxon>
        <taxon>Chitinophagales</taxon>
        <taxon>Chitinophagaceae</taxon>
        <taxon>Chitinophaga</taxon>
    </lineage>
</organism>
<reference evidence="2 3" key="1">
    <citation type="submission" date="2016-08" db="EMBL/GenBank/DDBJ databases">
        <authorList>
            <person name="Seilhamer J.J."/>
        </authorList>
    </citation>
    <scope>NUCLEOTIDE SEQUENCE [LARGE SCALE GENOMIC DNA]</scope>
    <source>
        <strain evidence="2 3">A37T2</strain>
    </source>
</reference>
<sequence length="110" mass="13081">MVYSIDPRKDKEELLRNFDKIFLKLFPNFVRDINTLFPPEDQIILKNGELLNTDLRIFALIRIGITETEKIAQILEYAVKTIYSYKTRLKNKALVPNEVFEERVMNFRTV</sequence>
<dbReference type="OrthoDB" id="1044679at2"/>
<proteinExistence type="predicted"/>
<dbReference type="Pfam" id="PF19904">
    <property type="entry name" value="DUF6377"/>
    <property type="match status" value="1"/>
</dbReference>
<accession>A0A1C4EIB3</accession>
<keyword evidence="3" id="KW-1185">Reference proteome</keyword>
<protein>
    <recommendedName>
        <fullName evidence="1">DUF6377 domain-containing protein</fullName>
    </recommendedName>
</protein>
<evidence type="ECO:0000313" key="3">
    <source>
        <dbReference type="Proteomes" id="UP000242818"/>
    </source>
</evidence>
<dbReference type="STRING" id="1335309.GA0116948_108140"/>
<feature type="domain" description="DUF6377" evidence="1">
    <location>
        <begin position="5"/>
        <end position="72"/>
    </location>
</feature>
<gene>
    <name evidence="2" type="ORF">GA0116948_108140</name>
</gene>
<evidence type="ECO:0000259" key="1">
    <source>
        <dbReference type="Pfam" id="PF19904"/>
    </source>
</evidence>
<name>A0A1C4EIB3_9BACT</name>
<dbReference type="AlphaFoldDB" id="A0A1C4EIB3"/>